<protein>
    <submittedName>
        <fullName evidence="3">Uncharacterized protein</fullName>
    </submittedName>
</protein>
<evidence type="ECO:0000256" key="2">
    <source>
        <dbReference type="SAM" id="Phobius"/>
    </source>
</evidence>
<evidence type="ECO:0000256" key="1">
    <source>
        <dbReference type="SAM" id="MobiDB-lite"/>
    </source>
</evidence>
<accession>A0A9Q5HQV6</accession>
<dbReference type="OrthoDB" id="9909019at2759"/>
<feature type="compositionally biased region" description="Low complexity" evidence="1">
    <location>
        <begin position="368"/>
        <end position="379"/>
    </location>
</feature>
<organism evidence="3 4">
    <name type="scientific">Sanghuangporus baumii</name>
    <name type="common">Phellinus baumii</name>
    <dbReference type="NCBI Taxonomy" id="108892"/>
    <lineage>
        <taxon>Eukaryota</taxon>
        <taxon>Fungi</taxon>
        <taxon>Dikarya</taxon>
        <taxon>Basidiomycota</taxon>
        <taxon>Agaricomycotina</taxon>
        <taxon>Agaricomycetes</taxon>
        <taxon>Hymenochaetales</taxon>
        <taxon>Hymenochaetaceae</taxon>
        <taxon>Sanghuangporus</taxon>
    </lineage>
</organism>
<evidence type="ECO:0000313" key="4">
    <source>
        <dbReference type="Proteomes" id="UP000757232"/>
    </source>
</evidence>
<keyword evidence="4" id="KW-1185">Reference proteome</keyword>
<feature type="compositionally biased region" description="Low complexity" evidence="1">
    <location>
        <begin position="49"/>
        <end position="65"/>
    </location>
</feature>
<proteinExistence type="predicted"/>
<gene>
    <name evidence="3" type="ORF">A7U60_g9006</name>
</gene>
<name>A0A9Q5HQV6_SANBA</name>
<dbReference type="EMBL" id="LNZH02000216">
    <property type="protein sequence ID" value="OCB84326.1"/>
    <property type="molecule type" value="Genomic_DNA"/>
</dbReference>
<feature type="transmembrane region" description="Helical" evidence="2">
    <location>
        <begin position="446"/>
        <end position="467"/>
    </location>
</feature>
<feature type="compositionally biased region" description="Polar residues" evidence="1">
    <location>
        <begin position="76"/>
        <end position="95"/>
    </location>
</feature>
<feature type="region of interest" description="Disordered" evidence="1">
    <location>
        <begin position="1"/>
        <end position="117"/>
    </location>
</feature>
<keyword evidence="2" id="KW-1133">Transmembrane helix</keyword>
<keyword evidence="2" id="KW-0812">Transmembrane</keyword>
<feature type="region of interest" description="Disordered" evidence="1">
    <location>
        <begin position="368"/>
        <end position="389"/>
    </location>
</feature>
<feature type="compositionally biased region" description="Polar residues" evidence="1">
    <location>
        <begin position="164"/>
        <end position="175"/>
    </location>
</feature>
<feature type="region of interest" description="Disordered" evidence="1">
    <location>
        <begin position="148"/>
        <end position="236"/>
    </location>
</feature>
<feature type="region of interest" description="Disordered" evidence="1">
    <location>
        <begin position="478"/>
        <end position="507"/>
    </location>
</feature>
<feature type="compositionally biased region" description="Basic and acidic residues" evidence="1">
    <location>
        <begin position="491"/>
        <end position="507"/>
    </location>
</feature>
<sequence length="507" mass="53905">MASSERPHYLPPLKVRSEAGQHDEDDAGPGPLPRTASSVHSGGVGSGTGLSRSTSGASRARSTLTGQGSHAPRSPSAYSTTFTIPSSSGHHATSQAPPPSSTHAGGIQPSASFFHPSRPTYYTDFSPMSQFIPGSNALNVMPLGTVTRSTSVSHHGDPRPESGGSDSFAQASFTSEEPAPGTTSRERSDSASQATAAISVNRGFSMKKSREPLLPIGQKPKSTVPIPRPGVNASASATKLPGISSYGKWGDESTGGEEGGFINTFGTGAGGRVRTSFEKFLRRTLSNDTQMAQDTSYVKDSMQPLEDLEARGRKSEDPYMEFKASPDLMFDEEGTMDITRHNGTAPSTISRRQLKSVQRTHFPDFNPVLPATTPPLARTPKLDSSGKPIRKYQLHPSSNTFFLKGKLLTGGDSIWPFVCSLALVFGLTGVWSGVTAVWWWKNESPAVAIIGAYLCLITIANMMGTAFSDPGILPRNLDPDPPYPQNASSEEAARAPLPRDLKVRSGV</sequence>
<dbReference type="AlphaFoldDB" id="A0A9Q5HQV6"/>
<dbReference type="Proteomes" id="UP000757232">
    <property type="component" value="Unassembled WGS sequence"/>
</dbReference>
<evidence type="ECO:0000313" key="3">
    <source>
        <dbReference type="EMBL" id="OCB84326.1"/>
    </source>
</evidence>
<comment type="caution">
    <text evidence="3">The sequence shown here is derived from an EMBL/GenBank/DDBJ whole genome shotgun (WGS) entry which is preliminary data.</text>
</comment>
<feature type="transmembrane region" description="Helical" evidence="2">
    <location>
        <begin position="414"/>
        <end position="440"/>
    </location>
</feature>
<reference evidence="3" key="1">
    <citation type="submission" date="2016-06" db="EMBL/GenBank/DDBJ databases">
        <title>Draft Genome sequence of the fungus Inonotus baumii.</title>
        <authorList>
            <person name="Zhu H."/>
            <person name="Lin W."/>
        </authorList>
    </citation>
    <scope>NUCLEOTIDE SEQUENCE</scope>
    <source>
        <strain evidence="3">821</strain>
    </source>
</reference>
<keyword evidence="2" id="KW-0472">Membrane</keyword>